<keyword evidence="3" id="KW-1185">Reference proteome</keyword>
<dbReference type="EMBL" id="JAJNBZ010000001">
    <property type="protein sequence ID" value="MCE5167989.1"/>
    <property type="molecule type" value="Genomic_DNA"/>
</dbReference>
<evidence type="ECO:0000259" key="1">
    <source>
        <dbReference type="PROSITE" id="PS51186"/>
    </source>
</evidence>
<dbReference type="PANTHER" id="PTHR31143">
    <property type="match status" value="1"/>
</dbReference>
<dbReference type="InterPro" id="IPR016181">
    <property type="entry name" value="Acyl_CoA_acyltransferase"/>
</dbReference>
<feature type="domain" description="N-acetyltransferase" evidence="1">
    <location>
        <begin position="154"/>
        <end position="281"/>
    </location>
</feature>
<comment type="caution">
    <text evidence="2">The sequence shown here is derived from an EMBL/GenBank/DDBJ whole genome shotgun (WGS) entry which is preliminary data.</text>
</comment>
<name>A0ABS8YAX7_9BACL</name>
<accession>A0ABS8YAX7</accession>
<dbReference type="PANTHER" id="PTHR31143:SF2">
    <property type="entry name" value="FR47-LIKE DOMAIN-CONTAINING PROTEIN-RELATED"/>
    <property type="match status" value="1"/>
</dbReference>
<dbReference type="RefSeq" id="WP_233695411.1">
    <property type="nucleotide sequence ID" value="NZ_JAJNBZ010000001.1"/>
</dbReference>
<dbReference type="Gene3D" id="3.40.630.30">
    <property type="match status" value="1"/>
</dbReference>
<reference evidence="2 3" key="1">
    <citation type="submission" date="2021-11" db="EMBL/GenBank/DDBJ databases">
        <title>Draft genome sequence of Paenibacillus profundus YoMME, a new Gram-positive bacteria with exoelectrogenic properties.</title>
        <authorList>
            <person name="Hubenova Y."/>
            <person name="Hubenova E."/>
            <person name="Manasiev Y."/>
            <person name="Peykov S."/>
            <person name="Mitov M."/>
        </authorList>
    </citation>
    <scope>NUCLEOTIDE SEQUENCE [LARGE SCALE GENOMIC DNA]</scope>
    <source>
        <strain evidence="2 3">YoMME</strain>
    </source>
</reference>
<proteinExistence type="predicted"/>
<dbReference type="SUPFAM" id="SSF55729">
    <property type="entry name" value="Acyl-CoA N-acyltransferases (Nat)"/>
    <property type="match status" value="1"/>
</dbReference>
<dbReference type="InterPro" id="IPR000182">
    <property type="entry name" value="GNAT_dom"/>
</dbReference>
<evidence type="ECO:0000313" key="2">
    <source>
        <dbReference type="EMBL" id="MCE5167989.1"/>
    </source>
</evidence>
<protein>
    <submittedName>
        <fullName evidence="2">GNAT family N-acetyltransferase</fullName>
    </submittedName>
</protein>
<dbReference type="InterPro" id="IPR027365">
    <property type="entry name" value="GNAT_acetyltra_YdfB-like"/>
</dbReference>
<evidence type="ECO:0000313" key="3">
    <source>
        <dbReference type="Proteomes" id="UP001199916"/>
    </source>
</evidence>
<gene>
    <name evidence="2" type="ORF">LQV63_01480</name>
</gene>
<dbReference type="Proteomes" id="UP001199916">
    <property type="component" value="Unassembled WGS sequence"/>
</dbReference>
<organism evidence="2 3">
    <name type="scientific">Paenibacillus profundus</name>
    <dbReference type="NCBI Taxonomy" id="1173085"/>
    <lineage>
        <taxon>Bacteria</taxon>
        <taxon>Bacillati</taxon>
        <taxon>Bacillota</taxon>
        <taxon>Bacilli</taxon>
        <taxon>Bacillales</taxon>
        <taxon>Paenibacillaceae</taxon>
        <taxon>Paenibacillus</taxon>
    </lineage>
</organism>
<sequence length="281" mass="32450">MQLQHLQVRDRSLAERMVHPDSDVMFAGILAGDHPGEVWVDDTEEPKLAFVWSYGLGSFYMTGRDEAGFIARSFDSFIENEIMPFLKKQDIHWIELSADREEFYVSIQQALRNIELQQDWQFVYKDQPLIAGETLGTKKVAIPPHYNVVEMNHEFITSVTVGKIGNADFLIQYMLPFWGTMEQYLAKGYGCAALTERQEIASIAVSTVQYGGYHNIGVETLEPHRRQGLSSGLVQLLLQRYRRHGIQPWWDCMEENTASQRTAERAGLSLAFRYKLLWFRF</sequence>
<dbReference type="PROSITE" id="PS51186">
    <property type="entry name" value="GNAT"/>
    <property type="match status" value="1"/>
</dbReference>
<dbReference type="Pfam" id="PF12746">
    <property type="entry name" value="GNAT_acetyltran"/>
    <property type="match status" value="1"/>
</dbReference>